<dbReference type="Proteomes" id="UP001234297">
    <property type="component" value="Chromosome 2"/>
</dbReference>
<sequence length="169" mass="19142">MFSHSRVVRSKDESRDGHHLAVSPIFLNSPAFKNPISDFRDSVKKSEIKEKFEDWKKGSWRGVLPVLGFSVSLVADLRRCANRRWNPDIAGEEVLPLRFASPNYKILAREVTKQSLVYVTGVVGRDQNGIIGALRVTGEKAPPALLPWKEKPLPHRAVSRLHPHHRPLE</sequence>
<proteinExistence type="predicted"/>
<gene>
    <name evidence="1" type="ORF">MRB53_006643</name>
</gene>
<evidence type="ECO:0000313" key="2">
    <source>
        <dbReference type="Proteomes" id="UP001234297"/>
    </source>
</evidence>
<comment type="caution">
    <text evidence="1">The sequence shown here is derived from an EMBL/GenBank/DDBJ whole genome shotgun (WGS) entry which is preliminary data.</text>
</comment>
<dbReference type="EMBL" id="CM056810">
    <property type="protein sequence ID" value="KAJ8644895.1"/>
    <property type="molecule type" value="Genomic_DNA"/>
</dbReference>
<keyword evidence="2" id="KW-1185">Reference proteome</keyword>
<name>A0ACC2MGW1_PERAE</name>
<organism evidence="1 2">
    <name type="scientific">Persea americana</name>
    <name type="common">Avocado</name>
    <dbReference type="NCBI Taxonomy" id="3435"/>
    <lineage>
        <taxon>Eukaryota</taxon>
        <taxon>Viridiplantae</taxon>
        <taxon>Streptophyta</taxon>
        <taxon>Embryophyta</taxon>
        <taxon>Tracheophyta</taxon>
        <taxon>Spermatophyta</taxon>
        <taxon>Magnoliopsida</taxon>
        <taxon>Magnoliidae</taxon>
        <taxon>Laurales</taxon>
        <taxon>Lauraceae</taxon>
        <taxon>Persea</taxon>
    </lineage>
</organism>
<reference evidence="1 2" key="1">
    <citation type="journal article" date="2022" name="Hortic Res">
        <title>A haplotype resolved chromosomal level avocado genome allows analysis of novel avocado genes.</title>
        <authorList>
            <person name="Nath O."/>
            <person name="Fletcher S.J."/>
            <person name="Hayward A."/>
            <person name="Shaw L.M."/>
            <person name="Masouleh A.K."/>
            <person name="Furtado A."/>
            <person name="Henry R.J."/>
            <person name="Mitter N."/>
        </authorList>
    </citation>
    <scope>NUCLEOTIDE SEQUENCE [LARGE SCALE GENOMIC DNA]</scope>
    <source>
        <strain evidence="2">cv. Hass</strain>
    </source>
</reference>
<accession>A0ACC2MGW1</accession>
<protein>
    <submittedName>
        <fullName evidence="1">Uncharacterized protein</fullName>
    </submittedName>
</protein>
<evidence type="ECO:0000313" key="1">
    <source>
        <dbReference type="EMBL" id="KAJ8644895.1"/>
    </source>
</evidence>